<gene>
    <name evidence="2" type="ORF">POVCU1_082390</name>
    <name evidence="1" type="ORF">POVCU2_0052640</name>
</gene>
<evidence type="ECO:0000313" key="1">
    <source>
        <dbReference type="EMBL" id="SBS89143.1"/>
    </source>
</evidence>
<protein>
    <recommendedName>
        <fullName evidence="5">PIR Superfamily Protein</fullName>
    </recommendedName>
</protein>
<organism evidence="1 4">
    <name type="scientific">Plasmodium ovale curtisi</name>
    <dbReference type="NCBI Taxonomy" id="864141"/>
    <lineage>
        <taxon>Eukaryota</taxon>
        <taxon>Sar</taxon>
        <taxon>Alveolata</taxon>
        <taxon>Apicomplexa</taxon>
        <taxon>Aconoidasida</taxon>
        <taxon>Haemosporida</taxon>
        <taxon>Plasmodiidae</taxon>
        <taxon>Plasmodium</taxon>
        <taxon>Plasmodium (Plasmodium)</taxon>
    </lineage>
</organism>
<dbReference type="Proteomes" id="UP000078546">
    <property type="component" value="Unassembled WGS sequence"/>
</dbReference>
<evidence type="ECO:0000313" key="4">
    <source>
        <dbReference type="Proteomes" id="UP000078560"/>
    </source>
</evidence>
<reference evidence="1" key="1">
    <citation type="submission" date="2016-05" db="EMBL/GenBank/DDBJ databases">
        <authorList>
            <person name="Lavstsen T."/>
            <person name="Jespersen J.S."/>
        </authorList>
    </citation>
    <scope>NUCLEOTIDE SEQUENCE [LARGE SCALE GENOMIC DNA]</scope>
</reference>
<accession>A0A1A8W8K3</accession>
<dbReference type="AlphaFoldDB" id="A0A1A8W8K3"/>
<sequence>MVAGSNDKEQILQNFDTAVHQNSTETLNFLETLKAEDTVLHNHGCFFEKAYKYADMLYDPKKPNSICEYINEWLTKKTLILLMERDAIKFISGTII</sequence>
<dbReference type="EMBL" id="FLQU01000681">
    <property type="protein sequence ID" value="SBS89143.1"/>
    <property type="molecule type" value="Genomic_DNA"/>
</dbReference>
<evidence type="ECO:0000313" key="2">
    <source>
        <dbReference type="EMBL" id="SBT02938.1"/>
    </source>
</evidence>
<evidence type="ECO:0000313" key="3">
    <source>
        <dbReference type="Proteomes" id="UP000078546"/>
    </source>
</evidence>
<proteinExistence type="predicted"/>
<dbReference type="EMBL" id="FLQV01003894">
    <property type="protein sequence ID" value="SBT02938.1"/>
    <property type="molecule type" value="Genomic_DNA"/>
</dbReference>
<name>A0A1A8W8K3_PLAOA</name>
<reference evidence="3 4" key="2">
    <citation type="submission" date="2016-05" db="EMBL/GenBank/DDBJ databases">
        <authorList>
            <person name="Naeem Raeece"/>
        </authorList>
    </citation>
    <scope>NUCLEOTIDE SEQUENCE [LARGE SCALE GENOMIC DNA]</scope>
</reference>
<evidence type="ECO:0008006" key="5">
    <source>
        <dbReference type="Google" id="ProtNLM"/>
    </source>
</evidence>
<dbReference type="Proteomes" id="UP000078560">
    <property type="component" value="Unassembled WGS sequence"/>
</dbReference>